<evidence type="ECO:0000256" key="9">
    <source>
        <dbReference type="RuleBase" id="RU363048"/>
    </source>
</evidence>
<keyword evidence="9" id="KW-0234">DNA repair</keyword>
<dbReference type="GO" id="GO:0042127">
    <property type="term" value="P:regulation of cell population proliferation"/>
    <property type="evidence" value="ECO:0007669"/>
    <property type="project" value="UniProtKB-ARBA"/>
</dbReference>
<comment type="function">
    <text evidence="1 9">Proposed core component of the chromatin remodeling Ino80 complex which is involved in transcriptional regulation, DNA replication and probably DNA repair.</text>
</comment>
<dbReference type="Pfam" id="PF17856">
    <property type="entry name" value="TIP49_C"/>
    <property type="match status" value="1"/>
</dbReference>
<reference evidence="11 12" key="1">
    <citation type="journal article" date="2019" name="Sci. Rep.">
        <title>Orb-weaving spider Araneus ventricosus genome elucidates the spidroin gene catalogue.</title>
        <authorList>
            <person name="Kono N."/>
            <person name="Nakamura H."/>
            <person name="Ohtoshi R."/>
            <person name="Moran D.A.P."/>
            <person name="Shinohara A."/>
            <person name="Yoshida Y."/>
            <person name="Fujiwara M."/>
            <person name="Mori M."/>
            <person name="Tomita M."/>
            <person name="Arakawa K."/>
        </authorList>
    </citation>
    <scope>NUCLEOTIDE SEQUENCE [LARGE SCALE GENOMIC DNA]</scope>
</reference>
<keyword evidence="9" id="KW-0227">DNA damage</keyword>
<dbReference type="AlphaFoldDB" id="A0A4Y2KIX2"/>
<dbReference type="InterPro" id="IPR027238">
    <property type="entry name" value="RuvB-like"/>
</dbReference>
<evidence type="ECO:0000256" key="4">
    <source>
        <dbReference type="ARBA" id="ARBA00022741"/>
    </source>
</evidence>
<dbReference type="InterPro" id="IPR041048">
    <property type="entry name" value="RuvB-like_C"/>
</dbReference>
<dbReference type="FunFam" id="1.10.8.60:FF:000010">
    <property type="entry name" value="RuvB-like helicase"/>
    <property type="match status" value="1"/>
</dbReference>
<dbReference type="GO" id="GO:0003712">
    <property type="term" value="F:transcription coregulator activity"/>
    <property type="evidence" value="ECO:0007669"/>
    <property type="project" value="UniProtKB-ARBA"/>
</dbReference>
<keyword evidence="7 9" id="KW-0067">ATP-binding</keyword>
<dbReference type="EC" id="3.6.4.12" evidence="9"/>
<keyword evidence="12" id="KW-1185">Reference proteome</keyword>
<evidence type="ECO:0000256" key="1">
    <source>
        <dbReference type="ARBA" id="ARBA00002300"/>
    </source>
</evidence>
<dbReference type="PANTHER" id="PTHR11093">
    <property type="entry name" value="RUVB-RELATED REPTIN AND PONTIN"/>
    <property type="match status" value="1"/>
</dbReference>
<dbReference type="GO" id="GO:0010557">
    <property type="term" value="P:positive regulation of macromolecule biosynthetic process"/>
    <property type="evidence" value="ECO:0007669"/>
    <property type="project" value="UniProtKB-ARBA"/>
</dbReference>
<dbReference type="GO" id="GO:0003678">
    <property type="term" value="F:DNA helicase activity"/>
    <property type="evidence" value="ECO:0007669"/>
    <property type="project" value="UniProtKB-EC"/>
</dbReference>
<protein>
    <recommendedName>
        <fullName evidence="9">RuvB-like helicase</fullName>
        <ecNumber evidence="9">3.6.4.12</ecNumber>
    </recommendedName>
</protein>
<evidence type="ECO:0000256" key="7">
    <source>
        <dbReference type="ARBA" id="ARBA00022840"/>
    </source>
</evidence>
<evidence type="ECO:0000256" key="5">
    <source>
        <dbReference type="ARBA" id="ARBA00022801"/>
    </source>
</evidence>
<dbReference type="Proteomes" id="UP000499080">
    <property type="component" value="Unassembled WGS sequence"/>
</dbReference>
<keyword evidence="9" id="KW-0156">Chromatin regulator</keyword>
<feature type="non-terminal residue" evidence="11">
    <location>
        <position position="1"/>
    </location>
</feature>
<dbReference type="GO" id="GO:0006325">
    <property type="term" value="P:chromatin organization"/>
    <property type="evidence" value="ECO:0007669"/>
    <property type="project" value="UniProtKB-KW"/>
</dbReference>
<dbReference type="GO" id="GO:0060828">
    <property type="term" value="P:regulation of canonical Wnt signaling pathway"/>
    <property type="evidence" value="ECO:0007669"/>
    <property type="project" value="UniProtKB-ARBA"/>
</dbReference>
<evidence type="ECO:0000256" key="2">
    <source>
        <dbReference type="ARBA" id="ARBA00004123"/>
    </source>
</evidence>
<dbReference type="GO" id="GO:0005524">
    <property type="term" value="F:ATP binding"/>
    <property type="evidence" value="ECO:0007669"/>
    <property type="project" value="UniProtKB-KW"/>
</dbReference>
<evidence type="ECO:0000313" key="12">
    <source>
        <dbReference type="Proteomes" id="UP000499080"/>
    </source>
</evidence>
<dbReference type="Gene3D" id="1.10.8.60">
    <property type="match status" value="1"/>
</dbReference>
<dbReference type="GO" id="GO:0000123">
    <property type="term" value="C:histone acetyltransferase complex"/>
    <property type="evidence" value="ECO:0007669"/>
    <property type="project" value="UniProtKB-ARBA"/>
</dbReference>
<organism evidence="11 12">
    <name type="scientific">Araneus ventricosus</name>
    <name type="common">Orbweaver spider</name>
    <name type="synonym">Epeira ventricosa</name>
    <dbReference type="NCBI Taxonomy" id="182803"/>
    <lineage>
        <taxon>Eukaryota</taxon>
        <taxon>Metazoa</taxon>
        <taxon>Ecdysozoa</taxon>
        <taxon>Arthropoda</taxon>
        <taxon>Chelicerata</taxon>
        <taxon>Arachnida</taxon>
        <taxon>Araneae</taxon>
        <taxon>Araneomorphae</taxon>
        <taxon>Entelegynae</taxon>
        <taxon>Araneoidea</taxon>
        <taxon>Araneidae</taxon>
        <taxon>Araneus</taxon>
    </lineage>
</organism>
<evidence type="ECO:0000256" key="8">
    <source>
        <dbReference type="ARBA" id="ARBA00023242"/>
    </source>
</evidence>
<keyword evidence="9" id="KW-0804">Transcription</keyword>
<comment type="subcellular location">
    <subcellularLocation>
        <location evidence="2 9">Nucleus</location>
    </subcellularLocation>
</comment>
<keyword evidence="9" id="KW-0805">Transcription regulation</keyword>
<evidence type="ECO:0000256" key="6">
    <source>
        <dbReference type="ARBA" id="ARBA00022806"/>
    </source>
</evidence>
<keyword evidence="4 9" id="KW-0547">Nucleotide-binding</keyword>
<keyword evidence="6 9" id="KW-0347">Helicase</keyword>
<keyword evidence="5 9" id="KW-0378">Hydrolase</keyword>
<feature type="domain" description="RuvB-like AAA-lid" evidence="10">
    <location>
        <begin position="1"/>
        <end position="66"/>
    </location>
</feature>
<comment type="caution">
    <text evidence="11">The sequence shown here is derived from an EMBL/GenBank/DDBJ whole genome shotgun (WGS) entry which is preliminary data.</text>
</comment>
<gene>
    <name evidence="11" type="primary">RUVBL1_1</name>
    <name evidence="11" type="ORF">AVEN_198754_1</name>
</gene>
<proteinExistence type="inferred from homology"/>
<keyword evidence="8 9" id="KW-0539">Nucleus</keyword>
<evidence type="ECO:0000259" key="10">
    <source>
        <dbReference type="Pfam" id="PF17856"/>
    </source>
</evidence>
<dbReference type="OrthoDB" id="10060499at2759"/>
<dbReference type="GO" id="GO:0006281">
    <property type="term" value="P:DNA repair"/>
    <property type="evidence" value="ECO:0007669"/>
    <property type="project" value="UniProtKB-KW"/>
</dbReference>
<name>A0A4Y2KIX2_ARAVE</name>
<dbReference type="GO" id="GO:0016887">
    <property type="term" value="F:ATP hydrolysis activity"/>
    <property type="evidence" value="ECO:0007669"/>
    <property type="project" value="RHEA"/>
</dbReference>
<accession>A0A4Y2KIX2</accession>
<comment type="catalytic activity">
    <reaction evidence="9">
        <text>ATP + H2O = ADP + phosphate + H(+)</text>
        <dbReference type="Rhea" id="RHEA:13065"/>
        <dbReference type="ChEBI" id="CHEBI:15377"/>
        <dbReference type="ChEBI" id="CHEBI:15378"/>
        <dbReference type="ChEBI" id="CHEBI:30616"/>
        <dbReference type="ChEBI" id="CHEBI:43474"/>
        <dbReference type="ChEBI" id="CHEBI:456216"/>
        <dbReference type="EC" id="3.6.4.12"/>
    </reaction>
</comment>
<dbReference type="EMBL" id="BGPR01004653">
    <property type="protein sequence ID" value="GBN01870.1"/>
    <property type="molecule type" value="Genomic_DNA"/>
</dbReference>
<comment type="similarity">
    <text evidence="3 9">Belongs to the RuvB family.</text>
</comment>
<dbReference type="GO" id="GO:0005634">
    <property type="term" value="C:nucleus"/>
    <property type="evidence" value="ECO:0007669"/>
    <property type="project" value="UniProtKB-SubCell"/>
</dbReference>
<evidence type="ECO:0000313" key="11">
    <source>
        <dbReference type="EMBL" id="GBN01870.1"/>
    </source>
</evidence>
<evidence type="ECO:0000256" key="3">
    <source>
        <dbReference type="ARBA" id="ARBA00007519"/>
    </source>
</evidence>
<sequence>ILKIRATVEGINIDEESLLALGEIGVKTTLRYAVQLLSPASLLAKVSGRTSVKKQDVEEICGLFRDAKSSAKLLLAQSDKYLK</sequence>